<organism evidence="1 2">
    <name type="scientific">Camellia lanceoleosa</name>
    <dbReference type="NCBI Taxonomy" id="1840588"/>
    <lineage>
        <taxon>Eukaryota</taxon>
        <taxon>Viridiplantae</taxon>
        <taxon>Streptophyta</taxon>
        <taxon>Embryophyta</taxon>
        <taxon>Tracheophyta</taxon>
        <taxon>Spermatophyta</taxon>
        <taxon>Magnoliopsida</taxon>
        <taxon>eudicotyledons</taxon>
        <taxon>Gunneridae</taxon>
        <taxon>Pentapetalae</taxon>
        <taxon>asterids</taxon>
        <taxon>Ericales</taxon>
        <taxon>Theaceae</taxon>
        <taxon>Camellia</taxon>
    </lineage>
</organism>
<gene>
    <name evidence="1" type="ORF">LOK49_LG02G01350</name>
</gene>
<name>A0ACC0IRQ8_9ERIC</name>
<dbReference type="EMBL" id="CM045760">
    <property type="protein sequence ID" value="KAI8026801.1"/>
    <property type="molecule type" value="Genomic_DNA"/>
</dbReference>
<reference evidence="1 2" key="1">
    <citation type="journal article" date="2022" name="Plant J.">
        <title>Chromosome-level genome of Camellia lanceoleosa provides a valuable resource for understanding genome evolution and self-incompatibility.</title>
        <authorList>
            <person name="Gong W."/>
            <person name="Xiao S."/>
            <person name="Wang L."/>
            <person name="Liao Z."/>
            <person name="Chang Y."/>
            <person name="Mo W."/>
            <person name="Hu G."/>
            <person name="Li W."/>
            <person name="Zhao G."/>
            <person name="Zhu H."/>
            <person name="Hu X."/>
            <person name="Ji K."/>
            <person name="Xiang X."/>
            <person name="Song Q."/>
            <person name="Yuan D."/>
            <person name="Jin S."/>
            <person name="Zhang L."/>
        </authorList>
    </citation>
    <scope>NUCLEOTIDE SEQUENCE [LARGE SCALE GENOMIC DNA]</scope>
    <source>
        <strain evidence="1">SQ_2022a</strain>
    </source>
</reference>
<keyword evidence="2" id="KW-1185">Reference proteome</keyword>
<dbReference type="Proteomes" id="UP001060215">
    <property type="component" value="Chromosome 3"/>
</dbReference>
<proteinExistence type="predicted"/>
<accession>A0ACC0IRQ8</accession>
<protein>
    <submittedName>
        <fullName evidence="1">Uncharacterized protein</fullName>
    </submittedName>
</protein>
<comment type="caution">
    <text evidence="1">The sequence shown here is derived from an EMBL/GenBank/DDBJ whole genome shotgun (WGS) entry which is preliminary data.</text>
</comment>
<evidence type="ECO:0000313" key="2">
    <source>
        <dbReference type="Proteomes" id="UP001060215"/>
    </source>
</evidence>
<sequence length="87" mass="9945">MSANSTLETQTRATLTSASEEEELIDSAYREKGEKEICRTNWEPKGGRYRKRIATQALIKMEEFPLKKNCSDSEEGSSRQARETNQN</sequence>
<evidence type="ECO:0000313" key="1">
    <source>
        <dbReference type="EMBL" id="KAI8026801.1"/>
    </source>
</evidence>